<dbReference type="InterPro" id="IPR032675">
    <property type="entry name" value="LRR_dom_sf"/>
</dbReference>
<reference evidence="2" key="1">
    <citation type="journal article" date="2017" name="Nat. Ecol. Evol.">
        <title>Genome expansion and lineage-specific genetic innovations in the forest pathogenic fungi Armillaria.</title>
        <authorList>
            <person name="Sipos G."/>
            <person name="Prasanna A.N."/>
            <person name="Walter M.C."/>
            <person name="O'Connor E."/>
            <person name="Balint B."/>
            <person name="Krizsan K."/>
            <person name="Kiss B."/>
            <person name="Hess J."/>
            <person name="Varga T."/>
            <person name="Slot J."/>
            <person name="Riley R."/>
            <person name="Boka B."/>
            <person name="Rigling D."/>
            <person name="Barry K."/>
            <person name="Lee J."/>
            <person name="Mihaltcheva S."/>
            <person name="LaButti K."/>
            <person name="Lipzen A."/>
            <person name="Waldron R."/>
            <person name="Moloney N.M."/>
            <person name="Sperisen C."/>
            <person name="Kredics L."/>
            <person name="Vagvoelgyi C."/>
            <person name="Patrignani A."/>
            <person name="Fitzpatrick D."/>
            <person name="Nagy I."/>
            <person name="Doyle S."/>
            <person name="Anderson J.B."/>
            <person name="Grigoriev I.V."/>
            <person name="Gueldener U."/>
            <person name="Muensterkoetter M."/>
            <person name="Nagy L.G."/>
        </authorList>
    </citation>
    <scope>NUCLEOTIDE SEQUENCE [LARGE SCALE GENOMIC DNA]</scope>
    <source>
        <strain evidence="2">28-4</strain>
    </source>
</reference>
<proteinExistence type="predicted"/>
<sequence length="571" mass="64891">MYFADQLTFVLDVNNFHVPSTSVASSTTPIILVSMSPKDITLCQKCRSTFRVHDHVLPSSLVTYLRDGIQISADVHAESIGQTLDGLQAKLCEYDAEIEALEENLVYLKKGRADVAHSISVYKPYLAPIRRLPLELLREIFLEACSSTFPTVPEREILQTASQTPLNIAFVCSYWRDICLAFPHLWTSIFVNADNAKLTEQEKNLVSLFQRRSLSRPTHISISADFLITYQNNAPDDDPHYDNPIVPYTSLKTVFSPMSPILDLSSCRSLMLTMGLARQSDLDLPSPHFALLERLYLKGWFNANNEMALNFSSHMFSDTPRLRELHLHDSGCLTYFNLPWSRIRTLWLELYSGTWDQIVDIIDRFPLLDTLVFYGGRFTDPTTTVIRDGIKGLQIWGEPGINVAIFSILRLPDLHCLELLDDELGPAYDITPEDVDNMLPFLLSSPSLTELRFEKAILNDSDLLRILESVPKLVSLSIIESNRTPQHSSITGQLLERMMETDGFLPKLEHLELVWAENIEVDEGKVMDVIESRREVVKFVSVGVRDGGELSRETLQRIQTLRRCGLHVRLH</sequence>
<dbReference type="STRING" id="1076256.A0A2H3BDS3"/>
<keyword evidence="2" id="KW-1185">Reference proteome</keyword>
<protein>
    <submittedName>
        <fullName evidence="1">Uncharacterized protein</fullName>
    </submittedName>
</protein>
<organism evidence="1 2">
    <name type="scientific">Armillaria solidipes</name>
    <dbReference type="NCBI Taxonomy" id="1076256"/>
    <lineage>
        <taxon>Eukaryota</taxon>
        <taxon>Fungi</taxon>
        <taxon>Dikarya</taxon>
        <taxon>Basidiomycota</taxon>
        <taxon>Agaricomycotina</taxon>
        <taxon>Agaricomycetes</taxon>
        <taxon>Agaricomycetidae</taxon>
        <taxon>Agaricales</taxon>
        <taxon>Marasmiineae</taxon>
        <taxon>Physalacriaceae</taxon>
        <taxon>Armillaria</taxon>
    </lineage>
</organism>
<evidence type="ECO:0000313" key="2">
    <source>
        <dbReference type="Proteomes" id="UP000218334"/>
    </source>
</evidence>
<evidence type="ECO:0000313" key="1">
    <source>
        <dbReference type="EMBL" id="PBK65182.1"/>
    </source>
</evidence>
<accession>A0A2H3BDS3</accession>
<gene>
    <name evidence="1" type="ORF">ARMSODRAFT_961471</name>
</gene>
<dbReference type="AlphaFoldDB" id="A0A2H3BDS3"/>
<dbReference type="SUPFAM" id="SSF52047">
    <property type="entry name" value="RNI-like"/>
    <property type="match status" value="1"/>
</dbReference>
<name>A0A2H3BDS3_9AGAR</name>
<dbReference type="Gene3D" id="3.80.10.10">
    <property type="entry name" value="Ribonuclease Inhibitor"/>
    <property type="match status" value="1"/>
</dbReference>
<dbReference type="Proteomes" id="UP000218334">
    <property type="component" value="Unassembled WGS sequence"/>
</dbReference>
<dbReference type="EMBL" id="KZ293447">
    <property type="protein sequence ID" value="PBK65182.1"/>
    <property type="molecule type" value="Genomic_DNA"/>
</dbReference>